<protein>
    <recommendedName>
        <fullName evidence="21">Reverse transcriptase</fullName>
    </recommendedName>
</protein>
<reference evidence="20" key="1">
    <citation type="journal article" date="2017" name="Front. Plant Sci.">
        <title>Climate Clever Clovers: New Paradigm to Reduce the Environmental Footprint of Ruminants by Breeding Low Methanogenic Forages Utilizing Haplotype Variation.</title>
        <authorList>
            <person name="Kaur P."/>
            <person name="Appels R."/>
            <person name="Bayer P.E."/>
            <person name="Keeble-Gagnere G."/>
            <person name="Wang J."/>
            <person name="Hirakawa H."/>
            <person name="Shirasawa K."/>
            <person name="Vercoe P."/>
            <person name="Stefanova K."/>
            <person name="Durmic Z."/>
            <person name="Nichols P."/>
            <person name="Revell C."/>
            <person name="Isobe S.N."/>
            <person name="Edwards D."/>
            <person name="Erskine W."/>
        </authorList>
    </citation>
    <scope>NUCLEOTIDE SEQUENCE [LARGE SCALE GENOMIC DNA]</scope>
    <source>
        <strain evidence="20">cv. Daliak</strain>
    </source>
</reference>
<keyword evidence="2" id="KW-0808">Transferase</keyword>
<evidence type="ECO:0000256" key="7">
    <source>
        <dbReference type="ARBA" id="ARBA00022759"/>
    </source>
</evidence>
<evidence type="ECO:0000256" key="10">
    <source>
        <dbReference type="ARBA" id="ARBA00022908"/>
    </source>
</evidence>
<evidence type="ECO:0000256" key="8">
    <source>
        <dbReference type="ARBA" id="ARBA00022801"/>
    </source>
</evidence>
<dbReference type="InterPro" id="IPR041588">
    <property type="entry name" value="Integrase_H2C2"/>
</dbReference>
<keyword evidence="5" id="KW-0479">Metal-binding</keyword>
<evidence type="ECO:0000259" key="17">
    <source>
        <dbReference type="Pfam" id="PF17921"/>
    </source>
</evidence>
<keyword evidence="12" id="KW-0239">DNA-directed DNA polymerase</keyword>
<dbReference type="Gene3D" id="3.30.70.270">
    <property type="match status" value="1"/>
</dbReference>
<dbReference type="GO" id="GO:0004190">
    <property type="term" value="F:aspartic-type endopeptidase activity"/>
    <property type="evidence" value="ECO:0007669"/>
    <property type="project" value="UniProtKB-KW"/>
</dbReference>
<keyword evidence="4" id="KW-0540">Nuclease</keyword>
<dbReference type="InterPro" id="IPR000477">
    <property type="entry name" value="RT_dom"/>
</dbReference>
<keyword evidence="7" id="KW-0255">Endonuclease</keyword>
<dbReference type="Pfam" id="PF17917">
    <property type="entry name" value="RT_RNaseH"/>
    <property type="match status" value="1"/>
</dbReference>
<keyword evidence="8" id="KW-0378">Hydrolase</keyword>
<dbReference type="PANTHER" id="PTHR37984:SF5">
    <property type="entry name" value="PROTEIN NYNRIN-LIKE"/>
    <property type="match status" value="1"/>
</dbReference>
<evidence type="ECO:0000256" key="12">
    <source>
        <dbReference type="ARBA" id="ARBA00022932"/>
    </source>
</evidence>
<dbReference type="EMBL" id="DF973266">
    <property type="protein sequence ID" value="GAU23275.1"/>
    <property type="molecule type" value="Genomic_DNA"/>
</dbReference>
<dbReference type="Gene3D" id="1.10.340.70">
    <property type="match status" value="1"/>
</dbReference>
<evidence type="ECO:0000256" key="5">
    <source>
        <dbReference type="ARBA" id="ARBA00022723"/>
    </source>
</evidence>
<evidence type="ECO:0000256" key="2">
    <source>
        <dbReference type="ARBA" id="ARBA00022679"/>
    </source>
</evidence>
<dbReference type="CDD" id="cd09274">
    <property type="entry name" value="RNase_HI_RT_Ty3"/>
    <property type="match status" value="1"/>
</dbReference>
<evidence type="ECO:0000256" key="13">
    <source>
        <dbReference type="ARBA" id="ARBA00023125"/>
    </source>
</evidence>
<evidence type="ECO:0008006" key="21">
    <source>
        <dbReference type="Google" id="ProtNLM"/>
    </source>
</evidence>
<evidence type="ECO:0000256" key="9">
    <source>
        <dbReference type="ARBA" id="ARBA00022842"/>
    </source>
</evidence>
<evidence type="ECO:0000256" key="3">
    <source>
        <dbReference type="ARBA" id="ARBA00022695"/>
    </source>
</evidence>
<keyword evidence="20" id="KW-1185">Reference proteome</keyword>
<evidence type="ECO:0000256" key="4">
    <source>
        <dbReference type="ARBA" id="ARBA00022722"/>
    </source>
</evidence>
<keyword evidence="11" id="KW-0695">RNA-directed DNA polymerase</keyword>
<keyword evidence="6" id="KW-0064">Aspartyl protease</keyword>
<dbReference type="InterPro" id="IPR041373">
    <property type="entry name" value="RT_RNaseH"/>
</dbReference>
<keyword evidence="1" id="KW-0645">Protease</keyword>
<sequence>MKLEQGNMSVEEYAAKFDSLCVVSPHYNTPEAENDKCVKFESGLRPDIKHIIGFAEIRNFTTLVAKARICDEDVKAKRNYFKTIRGKSQGRAKPYEVKGKGNARGGKGKEKVENDKCYSGIDIIFGMNWLIFNRVRINCCEMTIIFPNPEGNLLLMSGQEVRESVEEHGGLFVMFGSLKLEGGAKLGEIPVVSEFSDVFPEDVSDLPPEREVEFSIDLVPGTSPISITPYRMSAFELNELKKQLEELLEKRFIRPNVSPWGAPMLLVKRTRYGHCEYTVMPFGVTNAPSVFMEYMNRIFHSFLDKFMVVFIDDILVYSKTKEEHKKHLRIVLQVLKEKKLYAKLSKCEFWLKEVSFLRHVISSGGIAVDPAKVDAVLQWGTPEMALPLTLLTRKDQTFVWDGKCEKMFQELKEKLTTVPVLVLPDSKESFMLKVYERNYPTHDLELAAVVFALKVRRHYLYGSRFEVFSDHKSLKYLFDQKELNMRQQRWLEFVKDYDFELSYHPGKANVVEDALSRKSLHMSSLIVKELELIEEFRDLSLVCEVTSDIVKLEMLKLTNPFLEKVREYQKGDEKVMERVALVIEGQENDFKIDENGVVKYRGRVCIPDVAELKRMILDEGHRSRLSIHPSVTKMYQDLRKLFWLPRMKKEIAEYVYACLVCQKSKIGHQKPSGLLQPLFVPESRLSEPDRSLNRRAHRFKVQLVEPGSTGVGPPDRIVCMVGSRSNRSDRPVRSGSDNIGRNGNGIVLLWISLEVCQRLRRVMRDPRFTSRFWESLQEALGTNLRLSSAYHRQSDGQSERTIQSLEDLLRACVLEQDLYGRRYRTPLCWYESGKSVVLGPEIVQETTKKIRMIREKMKASQSRQKSYYEKKRKDIEFHEGGHVFLRVTSTTGVGRALKSRKLTSKFIGPYQISERIGKVAYRISLPMTLSNLHDVFHVSQLRKYVSDPSHVIESDDIQVKDNLTVETVPLRIEGRKVKKFRNKEIALVKVIWGGPAGENATWELESK</sequence>
<dbReference type="PANTHER" id="PTHR37984">
    <property type="entry name" value="PROTEIN CBG26694"/>
    <property type="match status" value="1"/>
</dbReference>
<dbReference type="FunFam" id="3.30.70.270:FF:000003">
    <property type="entry name" value="Transposon Ty3-G Gag-Pol polyprotein"/>
    <property type="match status" value="1"/>
</dbReference>
<dbReference type="OrthoDB" id="1723377at2759"/>
<dbReference type="Gene3D" id="3.10.10.10">
    <property type="entry name" value="HIV Type 1 Reverse Transcriptase, subunit A, domain 1"/>
    <property type="match status" value="2"/>
</dbReference>
<evidence type="ECO:0000256" key="1">
    <source>
        <dbReference type="ARBA" id="ARBA00022670"/>
    </source>
</evidence>
<keyword evidence="13" id="KW-0238">DNA-binding</keyword>
<evidence type="ECO:0000256" key="6">
    <source>
        <dbReference type="ARBA" id="ARBA00022750"/>
    </source>
</evidence>
<dbReference type="GO" id="GO:0003677">
    <property type="term" value="F:DNA binding"/>
    <property type="evidence" value="ECO:0007669"/>
    <property type="project" value="UniProtKB-KW"/>
</dbReference>
<evidence type="ECO:0000313" key="20">
    <source>
        <dbReference type="Proteomes" id="UP000242715"/>
    </source>
</evidence>
<accession>A0A2Z6MJ85</accession>
<evidence type="ECO:0000313" key="19">
    <source>
        <dbReference type="EMBL" id="GAU23275.1"/>
    </source>
</evidence>
<dbReference type="Pfam" id="PF17921">
    <property type="entry name" value="Integrase_H2C2"/>
    <property type="match status" value="1"/>
</dbReference>
<dbReference type="InterPro" id="IPR036397">
    <property type="entry name" value="RNaseH_sf"/>
</dbReference>
<gene>
    <name evidence="19" type="ORF">TSUD_281700</name>
</gene>
<dbReference type="Pfam" id="PF00078">
    <property type="entry name" value="RVT_1"/>
    <property type="match status" value="1"/>
</dbReference>
<feature type="domain" description="Reverse transcriptase" evidence="15">
    <location>
        <begin position="260"/>
        <end position="357"/>
    </location>
</feature>
<dbReference type="SUPFAM" id="SSF56672">
    <property type="entry name" value="DNA/RNA polymerases"/>
    <property type="match status" value="1"/>
</dbReference>
<dbReference type="GO" id="GO:0015074">
    <property type="term" value="P:DNA integration"/>
    <property type="evidence" value="ECO:0007669"/>
    <property type="project" value="UniProtKB-KW"/>
</dbReference>
<dbReference type="GO" id="GO:0046872">
    <property type="term" value="F:metal ion binding"/>
    <property type="evidence" value="ECO:0007669"/>
    <property type="project" value="UniProtKB-KW"/>
</dbReference>
<dbReference type="GO" id="GO:0003964">
    <property type="term" value="F:RNA-directed DNA polymerase activity"/>
    <property type="evidence" value="ECO:0007669"/>
    <property type="project" value="UniProtKB-KW"/>
</dbReference>
<dbReference type="InterPro" id="IPR056924">
    <property type="entry name" value="SH3_Tf2-1"/>
</dbReference>
<dbReference type="SUPFAM" id="SSF53098">
    <property type="entry name" value="Ribonuclease H-like"/>
    <property type="match status" value="1"/>
</dbReference>
<dbReference type="GO" id="GO:0003887">
    <property type="term" value="F:DNA-directed DNA polymerase activity"/>
    <property type="evidence" value="ECO:0007669"/>
    <property type="project" value="UniProtKB-KW"/>
</dbReference>
<dbReference type="InterPro" id="IPR050951">
    <property type="entry name" value="Retrovirus_Pol_polyprotein"/>
</dbReference>
<dbReference type="GO" id="GO:0006310">
    <property type="term" value="P:DNA recombination"/>
    <property type="evidence" value="ECO:0007669"/>
    <property type="project" value="UniProtKB-KW"/>
</dbReference>
<organism evidence="19 20">
    <name type="scientific">Trifolium subterraneum</name>
    <name type="common">Subterranean clover</name>
    <dbReference type="NCBI Taxonomy" id="3900"/>
    <lineage>
        <taxon>Eukaryota</taxon>
        <taxon>Viridiplantae</taxon>
        <taxon>Streptophyta</taxon>
        <taxon>Embryophyta</taxon>
        <taxon>Tracheophyta</taxon>
        <taxon>Spermatophyta</taxon>
        <taxon>Magnoliopsida</taxon>
        <taxon>eudicotyledons</taxon>
        <taxon>Gunneridae</taxon>
        <taxon>Pentapetalae</taxon>
        <taxon>rosids</taxon>
        <taxon>fabids</taxon>
        <taxon>Fabales</taxon>
        <taxon>Fabaceae</taxon>
        <taxon>Papilionoideae</taxon>
        <taxon>50 kb inversion clade</taxon>
        <taxon>NPAAA clade</taxon>
        <taxon>Hologalegina</taxon>
        <taxon>IRL clade</taxon>
        <taxon>Trifolieae</taxon>
        <taxon>Trifolium</taxon>
    </lineage>
</organism>
<dbReference type="Pfam" id="PF24626">
    <property type="entry name" value="SH3_Tf2-1"/>
    <property type="match status" value="1"/>
</dbReference>
<name>A0A2Z6MJ85_TRISU</name>
<keyword evidence="3" id="KW-0548">Nucleotidyltransferase</keyword>
<proteinExistence type="predicted"/>
<dbReference type="Gene3D" id="3.30.420.10">
    <property type="entry name" value="Ribonuclease H-like superfamily/Ribonuclease H"/>
    <property type="match status" value="1"/>
</dbReference>
<dbReference type="InterPro" id="IPR043502">
    <property type="entry name" value="DNA/RNA_pol_sf"/>
</dbReference>
<dbReference type="GO" id="GO:0006508">
    <property type="term" value="P:proteolysis"/>
    <property type="evidence" value="ECO:0007669"/>
    <property type="project" value="UniProtKB-KW"/>
</dbReference>
<dbReference type="AlphaFoldDB" id="A0A2Z6MJ85"/>
<evidence type="ECO:0000259" key="15">
    <source>
        <dbReference type="Pfam" id="PF00078"/>
    </source>
</evidence>
<feature type="domain" description="Reverse transcriptase RNase H-like" evidence="16">
    <location>
        <begin position="429"/>
        <end position="497"/>
    </location>
</feature>
<dbReference type="GO" id="GO:0004519">
    <property type="term" value="F:endonuclease activity"/>
    <property type="evidence" value="ECO:0007669"/>
    <property type="project" value="UniProtKB-KW"/>
</dbReference>
<feature type="domain" description="Tf2-1-like SH3-like" evidence="18">
    <location>
        <begin position="880"/>
        <end position="945"/>
    </location>
</feature>
<dbReference type="CDD" id="cd01647">
    <property type="entry name" value="RT_LTR"/>
    <property type="match status" value="1"/>
</dbReference>
<evidence type="ECO:0000259" key="16">
    <source>
        <dbReference type="Pfam" id="PF17917"/>
    </source>
</evidence>
<evidence type="ECO:0000256" key="11">
    <source>
        <dbReference type="ARBA" id="ARBA00022918"/>
    </source>
</evidence>
<dbReference type="InterPro" id="IPR012337">
    <property type="entry name" value="RNaseH-like_sf"/>
</dbReference>
<evidence type="ECO:0000259" key="18">
    <source>
        <dbReference type="Pfam" id="PF24626"/>
    </source>
</evidence>
<keyword evidence="10" id="KW-0229">DNA integration</keyword>
<dbReference type="Proteomes" id="UP000242715">
    <property type="component" value="Unassembled WGS sequence"/>
</dbReference>
<keyword evidence="14" id="KW-0233">DNA recombination</keyword>
<evidence type="ECO:0000256" key="14">
    <source>
        <dbReference type="ARBA" id="ARBA00023172"/>
    </source>
</evidence>
<dbReference type="InterPro" id="IPR043128">
    <property type="entry name" value="Rev_trsase/Diguanyl_cyclase"/>
</dbReference>
<keyword evidence="9" id="KW-0460">Magnesium</keyword>
<feature type="domain" description="Integrase zinc-binding" evidence="17">
    <location>
        <begin position="611"/>
        <end position="665"/>
    </location>
</feature>